<dbReference type="Proteomes" id="UP000288216">
    <property type="component" value="Unassembled WGS sequence"/>
</dbReference>
<evidence type="ECO:0000313" key="2">
    <source>
        <dbReference type="Proteomes" id="UP000288216"/>
    </source>
</evidence>
<dbReference type="EMBL" id="BFAA01017413">
    <property type="protein sequence ID" value="GCB74848.1"/>
    <property type="molecule type" value="Genomic_DNA"/>
</dbReference>
<keyword evidence="2" id="KW-1185">Reference proteome</keyword>
<protein>
    <submittedName>
        <fullName evidence="1">Uncharacterized protein</fullName>
    </submittedName>
</protein>
<accession>A0A401PP19</accession>
<evidence type="ECO:0000313" key="1">
    <source>
        <dbReference type="EMBL" id="GCB74848.1"/>
    </source>
</evidence>
<proteinExistence type="predicted"/>
<name>A0A401PP19_SCYTO</name>
<comment type="caution">
    <text evidence="1">The sequence shown here is derived from an EMBL/GenBank/DDBJ whole genome shotgun (WGS) entry which is preliminary data.</text>
</comment>
<dbReference type="AlphaFoldDB" id="A0A401PP19"/>
<reference evidence="1 2" key="1">
    <citation type="journal article" date="2018" name="Nat. Ecol. Evol.">
        <title>Shark genomes provide insights into elasmobranch evolution and the origin of vertebrates.</title>
        <authorList>
            <person name="Hara Y"/>
            <person name="Yamaguchi K"/>
            <person name="Onimaru K"/>
            <person name="Kadota M"/>
            <person name="Koyanagi M"/>
            <person name="Keeley SD"/>
            <person name="Tatsumi K"/>
            <person name="Tanaka K"/>
            <person name="Motone F"/>
            <person name="Kageyama Y"/>
            <person name="Nozu R"/>
            <person name="Adachi N"/>
            <person name="Nishimura O"/>
            <person name="Nakagawa R"/>
            <person name="Tanegashima C"/>
            <person name="Kiyatake I"/>
            <person name="Matsumoto R"/>
            <person name="Murakumo K"/>
            <person name="Nishida K"/>
            <person name="Terakita A"/>
            <person name="Kuratani S"/>
            <person name="Sato K"/>
            <person name="Hyodo S Kuraku.S."/>
        </authorList>
    </citation>
    <scope>NUCLEOTIDE SEQUENCE [LARGE SCALE GENOMIC DNA]</scope>
</reference>
<sequence>GRGGVYFTGRGLWHNRSASKARSEESVFKQKWRSRNNWSGKELIWTRPE</sequence>
<gene>
    <name evidence="1" type="ORF">scyTo_0020817</name>
</gene>
<feature type="non-terminal residue" evidence="1">
    <location>
        <position position="1"/>
    </location>
</feature>
<organism evidence="1 2">
    <name type="scientific">Scyliorhinus torazame</name>
    <name type="common">Cloudy catshark</name>
    <name type="synonym">Catulus torazame</name>
    <dbReference type="NCBI Taxonomy" id="75743"/>
    <lineage>
        <taxon>Eukaryota</taxon>
        <taxon>Metazoa</taxon>
        <taxon>Chordata</taxon>
        <taxon>Craniata</taxon>
        <taxon>Vertebrata</taxon>
        <taxon>Chondrichthyes</taxon>
        <taxon>Elasmobranchii</taxon>
        <taxon>Galeomorphii</taxon>
        <taxon>Galeoidea</taxon>
        <taxon>Carcharhiniformes</taxon>
        <taxon>Scyliorhinidae</taxon>
        <taxon>Scyliorhinus</taxon>
    </lineage>
</organism>